<dbReference type="AlphaFoldDB" id="A0A6J4U802"/>
<feature type="compositionally biased region" description="Basic residues" evidence="1">
    <location>
        <begin position="77"/>
        <end position="86"/>
    </location>
</feature>
<proteinExistence type="predicted"/>
<evidence type="ECO:0000313" key="2">
    <source>
        <dbReference type="EMBL" id="CAA9541115.1"/>
    </source>
</evidence>
<reference evidence="2" key="1">
    <citation type="submission" date="2020-02" db="EMBL/GenBank/DDBJ databases">
        <authorList>
            <person name="Meier V. D."/>
        </authorList>
    </citation>
    <scope>NUCLEOTIDE SEQUENCE</scope>
    <source>
        <strain evidence="2">AVDCRST_MAG33</strain>
    </source>
</reference>
<dbReference type="EMBL" id="CADCWK010000002">
    <property type="protein sequence ID" value="CAA9541115.1"/>
    <property type="molecule type" value="Genomic_DNA"/>
</dbReference>
<accession>A0A6J4U802</accession>
<feature type="compositionally biased region" description="Basic residues" evidence="1">
    <location>
        <begin position="116"/>
        <end position="152"/>
    </location>
</feature>
<sequence>MPTVPIPATGERDQPGHSRHDDLPGGQRITIRDCLRGVPAGSLKEPLVTDWTSVRGRFLVRECSCRMGVPGYPPGRAPRRGQRTAYRRPASATGGSLLTRHRDAGQPVRRPGTPQTRRHRDPVGRHRSLDHRRSRGRTPRLHVLRPGPRRRASTPQPRHGQRRRRARVTGPIPQQWTGGDRQEAAVASGHRLLPMTSADRDGVCVSYAAGRVRNRQAGQRHFPRTRFIQ</sequence>
<feature type="compositionally biased region" description="Basic and acidic residues" evidence="1">
    <location>
        <begin position="10"/>
        <end position="23"/>
    </location>
</feature>
<organism evidence="2">
    <name type="scientific">uncultured Thermomicrobiales bacterium</name>
    <dbReference type="NCBI Taxonomy" id="1645740"/>
    <lineage>
        <taxon>Bacteria</taxon>
        <taxon>Pseudomonadati</taxon>
        <taxon>Thermomicrobiota</taxon>
        <taxon>Thermomicrobia</taxon>
        <taxon>Thermomicrobiales</taxon>
        <taxon>environmental samples</taxon>
    </lineage>
</organism>
<name>A0A6J4U802_9BACT</name>
<gene>
    <name evidence="2" type="ORF">AVDCRST_MAG33-22</name>
</gene>
<feature type="region of interest" description="Disordered" evidence="1">
    <location>
        <begin position="68"/>
        <end position="179"/>
    </location>
</feature>
<protein>
    <submittedName>
        <fullName evidence="2">Uncharacterized protein</fullName>
    </submittedName>
</protein>
<evidence type="ECO:0000256" key="1">
    <source>
        <dbReference type="SAM" id="MobiDB-lite"/>
    </source>
</evidence>
<feature type="region of interest" description="Disordered" evidence="1">
    <location>
        <begin position="1"/>
        <end position="26"/>
    </location>
</feature>